<dbReference type="Proteomes" id="UP000054549">
    <property type="component" value="Unassembled WGS sequence"/>
</dbReference>
<dbReference type="EMBL" id="KN818226">
    <property type="protein sequence ID" value="KIL69160.1"/>
    <property type="molecule type" value="Genomic_DNA"/>
</dbReference>
<accession>A0A0C2T038</accession>
<gene>
    <name evidence="1" type="ORF">M378DRAFT_767943</name>
</gene>
<dbReference type="AlphaFoldDB" id="A0A0C2T038"/>
<organism evidence="1 2">
    <name type="scientific">Amanita muscaria (strain Koide BX008)</name>
    <dbReference type="NCBI Taxonomy" id="946122"/>
    <lineage>
        <taxon>Eukaryota</taxon>
        <taxon>Fungi</taxon>
        <taxon>Dikarya</taxon>
        <taxon>Basidiomycota</taxon>
        <taxon>Agaricomycotina</taxon>
        <taxon>Agaricomycetes</taxon>
        <taxon>Agaricomycetidae</taxon>
        <taxon>Agaricales</taxon>
        <taxon>Pluteineae</taxon>
        <taxon>Amanitaceae</taxon>
        <taxon>Amanita</taxon>
    </lineage>
</organism>
<sequence length="128" mass="14281">MCWRFCAGLSPQRLKILHVRFPRLPCNSFLYRPTSSTACQLALGTNMKSEKLPTRPILTRGSMPETFDVVWYQCGKEAAGGPHPGVQQAHIIGKTEDLLWDFLKNTGFVPSIAKSVVHEPRNGINLCV</sequence>
<evidence type="ECO:0000313" key="2">
    <source>
        <dbReference type="Proteomes" id="UP000054549"/>
    </source>
</evidence>
<name>A0A0C2T038_AMAMK</name>
<reference evidence="1 2" key="1">
    <citation type="submission" date="2014-04" db="EMBL/GenBank/DDBJ databases">
        <title>Evolutionary Origins and Diversification of the Mycorrhizal Mutualists.</title>
        <authorList>
            <consortium name="DOE Joint Genome Institute"/>
            <consortium name="Mycorrhizal Genomics Consortium"/>
            <person name="Kohler A."/>
            <person name="Kuo A."/>
            <person name="Nagy L.G."/>
            <person name="Floudas D."/>
            <person name="Copeland A."/>
            <person name="Barry K.W."/>
            <person name="Cichocki N."/>
            <person name="Veneault-Fourrey C."/>
            <person name="LaButti K."/>
            <person name="Lindquist E.A."/>
            <person name="Lipzen A."/>
            <person name="Lundell T."/>
            <person name="Morin E."/>
            <person name="Murat C."/>
            <person name="Riley R."/>
            <person name="Ohm R."/>
            <person name="Sun H."/>
            <person name="Tunlid A."/>
            <person name="Henrissat B."/>
            <person name="Grigoriev I.V."/>
            <person name="Hibbett D.S."/>
            <person name="Martin F."/>
        </authorList>
    </citation>
    <scope>NUCLEOTIDE SEQUENCE [LARGE SCALE GENOMIC DNA]</scope>
    <source>
        <strain evidence="1 2">Koide BX008</strain>
    </source>
</reference>
<dbReference type="HOGENOM" id="CLU_1959022_0_0_1"/>
<keyword evidence="2" id="KW-1185">Reference proteome</keyword>
<protein>
    <submittedName>
        <fullName evidence="1">Uncharacterized protein</fullName>
    </submittedName>
</protein>
<evidence type="ECO:0000313" key="1">
    <source>
        <dbReference type="EMBL" id="KIL69160.1"/>
    </source>
</evidence>
<dbReference type="InParanoid" id="A0A0C2T038"/>
<proteinExistence type="predicted"/>